<dbReference type="RefSeq" id="WP_004630360.1">
    <property type="nucleotide sequence ID" value="NZ_AORV01000066.1"/>
</dbReference>
<evidence type="ECO:0000256" key="3">
    <source>
        <dbReference type="ARBA" id="ARBA00001941"/>
    </source>
</evidence>
<dbReference type="Pfam" id="PF00834">
    <property type="entry name" value="Ribul_P_3_epim"/>
    <property type="match status" value="1"/>
</dbReference>
<organism evidence="15 16">
    <name type="scientific">Ruminiclostridium cellobioparum subsp. termitidis CT1112</name>
    <dbReference type="NCBI Taxonomy" id="1195236"/>
    <lineage>
        <taxon>Bacteria</taxon>
        <taxon>Bacillati</taxon>
        <taxon>Bacillota</taxon>
        <taxon>Clostridia</taxon>
        <taxon>Eubacteriales</taxon>
        <taxon>Oscillospiraceae</taxon>
        <taxon>Ruminiclostridium</taxon>
    </lineage>
</organism>
<dbReference type="GO" id="GO:0019323">
    <property type="term" value="P:pentose catabolic process"/>
    <property type="evidence" value="ECO:0007669"/>
    <property type="project" value="UniProtKB-UniRule"/>
</dbReference>
<evidence type="ECO:0000256" key="12">
    <source>
        <dbReference type="PIRSR" id="PIRSR001461-1"/>
    </source>
</evidence>
<evidence type="ECO:0000256" key="5">
    <source>
        <dbReference type="ARBA" id="ARBA00001954"/>
    </source>
</evidence>
<evidence type="ECO:0000256" key="7">
    <source>
        <dbReference type="ARBA" id="ARBA00013188"/>
    </source>
</evidence>
<comment type="cofactor">
    <cofactor evidence="10 13">
        <name>a divalent metal cation</name>
        <dbReference type="ChEBI" id="CHEBI:60240"/>
    </cofactor>
    <text evidence="10 13">Binds 1 divalent metal cation per subunit.</text>
</comment>
<dbReference type="InterPro" id="IPR013785">
    <property type="entry name" value="Aldolase_TIM"/>
</dbReference>
<evidence type="ECO:0000256" key="13">
    <source>
        <dbReference type="PIRSR" id="PIRSR001461-2"/>
    </source>
</evidence>
<dbReference type="EMBL" id="AORV01000066">
    <property type="protein sequence ID" value="EMS69364.1"/>
    <property type="molecule type" value="Genomic_DNA"/>
</dbReference>
<protein>
    <recommendedName>
        <fullName evidence="7 10">Ribulose-phosphate 3-epimerase</fullName>
        <ecNumber evidence="7 10">5.1.3.1</ecNumber>
    </recommendedName>
</protein>
<comment type="pathway">
    <text evidence="10">Carbohydrate degradation.</text>
</comment>
<feature type="binding site" evidence="10 14">
    <location>
        <begin position="141"/>
        <end position="144"/>
    </location>
    <ligand>
        <name>substrate</name>
    </ligand>
</feature>
<reference evidence="15 16" key="1">
    <citation type="journal article" date="2013" name="Genome Announc.">
        <title>Draft Genome Sequence of the Cellulolytic, Mesophilic, Anaerobic Bacterium Clostridium termitidis Strain CT1112 (DSM 5398).</title>
        <authorList>
            <person name="Lal S."/>
            <person name="Ramachandran U."/>
            <person name="Zhang X."/>
            <person name="Munir R."/>
            <person name="Sparling R."/>
            <person name="Levin D.B."/>
        </authorList>
    </citation>
    <scope>NUCLEOTIDE SEQUENCE [LARGE SCALE GENOMIC DNA]</scope>
    <source>
        <strain evidence="15 16">CT1112</strain>
    </source>
</reference>
<sequence>MIKIAPSILAADFSRLGEEIQKADINGADLIHIDVMDGHFVPNITIGPDVVKHLRKTTDKPFDVHLMISDPDKYIEKFAEAGADIITVHAEASLHLNRTIQLIKSFGKKAGVALNPATSLSALDYILPELDMVLLMTVNPGFGGQSYIKTATRKIEELKNLVLRSTVNIDIEVDGGIDTSTIGLVTRAGANVIVAGSAVYGKPDVGEAIKQLRLNAFNRNLV</sequence>
<dbReference type="CDD" id="cd00429">
    <property type="entry name" value="RPE"/>
    <property type="match status" value="1"/>
</dbReference>
<evidence type="ECO:0000256" key="6">
    <source>
        <dbReference type="ARBA" id="ARBA00009541"/>
    </source>
</evidence>
<comment type="function">
    <text evidence="10">Catalyzes the reversible epimerization of D-ribulose 5-phosphate to D-xylulose 5-phosphate.</text>
</comment>
<dbReference type="PATRIC" id="fig|1195236.3.peg.5125"/>
<keyword evidence="9 10" id="KW-0413">Isomerase</keyword>
<feature type="active site" description="Proton donor" evidence="10 12">
    <location>
        <position position="174"/>
    </location>
</feature>
<feature type="binding site" evidence="10 14">
    <location>
        <position position="7"/>
    </location>
    <ligand>
        <name>substrate</name>
    </ligand>
</feature>
<feature type="binding site" evidence="10 13">
    <location>
        <position position="65"/>
    </location>
    <ligand>
        <name>a divalent metal cation</name>
        <dbReference type="ChEBI" id="CHEBI:60240"/>
    </ligand>
</feature>
<dbReference type="STRING" id="1195236.CTER_4934"/>
<dbReference type="AlphaFoldDB" id="S0FJT0"/>
<dbReference type="InterPro" id="IPR011060">
    <property type="entry name" value="RibuloseP-bd_barrel"/>
</dbReference>
<dbReference type="NCBIfam" id="TIGR01163">
    <property type="entry name" value="rpe"/>
    <property type="match status" value="1"/>
</dbReference>
<feature type="active site" description="Proton acceptor" evidence="10 12">
    <location>
        <position position="34"/>
    </location>
</feature>
<comment type="cofactor">
    <cofactor evidence="3">
        <name>Co(2+)</name>
        <dbReference type="ChEBI" id="CHEBI:48828"/>
    </cofactor>
</comment>
<dbReference type="GO" id="GO:0004750">
    <property type="term" value="F:D-ribulose-phosphate 3-epimerase activity"/>
    <property type="evidence" value="ECO:0007669"/>
    <property type="project" value="UniProtKB-UniRule"/>
</dbReference>
<proteinExistence type="inferred from homology"/>
<dbReference type="SUPFAM" id="SSF51366">
    <property type="entry name" value="Ribulose-phoshate binding barrel"/>
    <property type="match status" value="1"/>
</dbReference>
<dbReference type="GO" id="GO:0005737">
    <property type="term" value="C:cytoplasm"/>
    <property type="evidence" value="ECO:0007669"/>
    <property type="project" value="UniProtKB-ARBA"/>
</dbReference>
<dbReference type="InterPro" id="IPR026019">
    <property type="entry name" value="Ribul_P_3_epim"/>
</dbReference>
<comment type="cofactor">
    <cofactor evidence="2">
        <name>Mn(2+)</name>
        <dbReference type="ChEBI" id="CHEBI:29035"/>
    </cofactor>
</comment>
<dbReference type="HAMAP" id="MF_02227">
    <property type="entry name" value="RPE"/>
    <property type="match status" value="1"/>
</dbReference>
<comment type="cofactor">
    <cofactor evidence="5">
        <name>Fe(2+)</name>
        <dbReference type="ChEBI" id="CHEBI:29033"/>
    </cofactor>
</comment>
<evidence type="ECO:0000256" key="9">
    <source>
        <dbReference type="ARBA" id="ARBA00023235"/>
    </source>
</evidence>
<evidence type="ECO:0000313" key="16">
    <source>
        <dbReference type="Proteomes" id="UP000014155"/>
    </source>
</evidence>
<keyword evidence="16" id="KW-1185">Reference proteome</keyword>
<evidence type="ECO:0000256" key="11">
    <source>
        <dbReference type="PIRNR" id="PIRNR001461"/>
    </source>
</evidence>
<feature type="binding site" evidence="10 14">
    <location>
        <begin position="196"/>
        <end position="197"/>
    </location>
    <ligand>
        <name>substrate</name>
    </ligand>
</feature>
<dbReference type="Proteomes" id="UP000014155">
    <property type="component" value="Unassembled WGS sequence"/>
</dbReference>
<keyword evidence="13" id="KW-0170">Cobalt</keyword>
<dbReference type="PANTHER" id="PTHR11749">
    <property type="entry name" value="RIBULOSE-5-PHOSPHATE-3-EPIMERASE"/>
    <property type="match status" value="1"/>
</dbReference>
<dbReference type="eggNOG" id="COG0036">
    <property type="taxonomic scope" value="Bacteria"/>
</dbReference>
<feature type="binding site" evidence="10 13">
    <location>
        <position position="34"/>
    </location>
    <ligand>
        <name>a divalent metal cation</name>
        <dbReference type="ChEBI" id="CHEBI:60240"/>
    </ligand>
</feature>
<feature type="binding site" evidence="10 13">
    <location>
        <position position="174"/>
    </location>
    <ligand>
        <name>a divalent metal cation</name>
        <dbReference type="ChEBI" id="CHEBI:60240"/>
    </ligand>
</feature>
<comment type="cofactor">
    <cofactor evidence="4">
        <name>Zn(2+)</name>
        <dbReference type="ChEBI" id="CHEBI:29105"/>
    </cofactor>
</comment>
<evidence type="ECO:0000256" key="10">
    <source>
        <dbReference type="HAMAP-Rule" id="MF_02227"/>
    </source>
</evidence>
<dbReference type="InterPro" id="IPR000056">
    <property type="entry name" value="Ribul_P_3_epim-like"/>
</dbReference>
<evidence type="ECO:0000256" key="14">
    <source>
        <dbReference type="PIRSR" id="PIRSR001461-3"/>
    </source>
</evidence>
<keyword evidence="8 10" id="KW-0479">Metal-binding</keyword>
<feature type="binding site" evidence="10 13">
    <location>
        <position position="32"/>
    </location>
    <ligand>
        <name>a divalent metal cation</name>
        <dbReference type="ChEBI" id="CHEBI:60240"/>
    </ligand>
</feature>
<keyword evidence="10 11" id="KW-0119">Carbohydrate metabolism</keyword>
<gene>
    <name evidence="10" type="primary">rpe</name>
    <name evidence="15" type="ORF">CTER_4934</name>
</gene>
<evidence type="ECO:0000256" key="1">
    <source>
        <dbReference type="ARBA" id="ARBA00001782"/>
    </source>
</evidence>
<keyword evidence="13" id="KW-0464">Manganese</keyword>
<evidence type="ECO:0000256" key="2">
    <source>
        <dbReference type="ARBA" id="ARBA00001936"/>
    </source>
</evidence>
<keyword evidence="13" id="KW-0862">Zinc</keyword>
<dbReference type="NCBIfam" id="NF004076">
    <property type="entry name" value="PRK05581.1-4"/>
    <property type="match status" value="1"/>
</dbReference>
<dbReference type="GO" id="GO:0046872">
    <property type="term" value="F:metal ion binding"/>
    <property type="evidence" value="ECO:0007669"/>
    <property type="project" value="UniProtKB-UniRule"/>
</dbReference>
<name>S0FJT0_RUMCE</name>
<dbReference type="GO" id="GO:0006098">
    <property type="term" value="P:pentose-phosphate shunt"/>
    <property type="evidence" value="ECO:0007669"/>
    <property type="project" value="UniProtKB-UniRule"/>
</dbReference>
<dbReference type="PIRSF" id="PIRSF001461">
    <property type="entry name" value="RPE"/>
    <property type="match status" value="1"/>
</dbReference>
<dbReference type="PROSITE" id="PS01085">
    <property type="entry name" value="RIBUL_P_3_EPIMER_1"/>
    <property type="match status" value="1"/>
</dbReference>
<comment type="catalytic activity">
    <reaction evidence="1 10 11">
        <text>D-ribulose 5-phosphate = D-xylulose 5-phosphate</text>
        <dbReference type="Rhea" id="RHEA:13677"/>
        <dbReference type="ChEBI" id="CHEBI:57737"/>
        <dbReference type="ChEBI" id="CHEBI:58121"/>
        <dbReference type="EC" id="5.1.3.1"/>
    </reaction>
</comment>
<dbReference type="EC" id="5.1.3.1" evidence="7 10"/>
<feature type="binding site" evidence="10 14">
    <location>
        <position position="65"/>
    </location>
    <ligand>
        <name>substrate</name>
    </ligand>
</feature>
<feature type="binding site" evidence="10">
    <location>
        <begin position="174"/>
        <end position="176"/>
    </location>
    <ligand>
        <name>substrate</name>
    </ligand>
</feature>
<evidence type="ECO:0000313" key="15">
    <source>
        <dbReference type="EMBL" id="EMS69364.1"/>
    </source>
</evidence>
<evidence type="ECO:0000256" key="4">
    <source>
        <dbReference type="ARBA" id="ARBA00001947"/>
    </source>
</evidence>
<comment type="similarity">
    <text evidence="6 10 11">Belongs to the ribulose-phosphate 3-epimerase family.</text>
</comment>
<evidence type="ECO:0000256" key="8">
    <source>
        <dbReference type="ARBA" id="ARBA00022723"/>
    </source>
</evidence>
<dbReference type="FunFam" id="3.20.20.70:FF:000004">
    <property type="entry name" value="Ribulose-phosphate 3-epimerase"/>
    <property type="match status" value="1"/>
</dbReference>
<comment type="caution">
    <text evidence="15">The sequence shown here is derived from an EMBL/GenBank/DDBJ whole genome shotgun (WGS) entry which is preliminary data.</text>
</comment>
<feature type="binding site" evidence="14">
    <location>
        <position position="176"/>
    </location>
    <ligand>
        <name>substrate</name>
    </ligand>
</feature>
<dbReference type="Gene3D" id="3.20.20.70">
    <property type="entry name" value="Aldolase class I"/>
    <property type="match status" value="1"/>
</dbReference>
<accession>S0FJT0</accession>